<dbReference type="SUPFAM" id="SSF54211">
    <property type="entry name" value="Ribosomal protein S5 domain 2-like"/>
    <property type="match status" value="1"/>
</dbReference>
<evidence type="ECO:0000256" key="3">
    <source>
        <dbReference type="ARBA" id="ARBA00022679"/>
    </source>
</evidence>
<comment type="caution">
    <text evidence="7">The sequence shown here is derived from an EMBL/GenBank/DDBJ whole genome shotgun (WGS) entry which is preliminary data.</text>
</comment>
<gene>
    <name evidence="7" type="ORF">Ahy_B07g087859</name>
</gene>
<reference evidence="7 8" key="1">
    <citation type="submission" date="2019-01" db="EMBL/GenBank/DDBJ databases">
        <title>Sequencing of cultivated peanut Arachis hypogaea provides insights into genome evolution and oil improvement.</title>
        <authorList>
            <person name="Chen X."/>
        </authorList>
    </citation>
    <scope>NUCLEOTIDE SEQUENCE [LARGE SCALE GENOMIC DNA]</scope>
    <source>
        <strain evidence="8">cv. Fuhuasheng</strain>
        <tissue evidence="7">Leaves</tissue>
    </source>
</reference>
<dbReference type="InterPro" id="IPR020568">
    <property type="entry name" value="Ribosomal_Su5_D2-typ_SF"/>
</dbReference>
<evidence type="ECO:0000256" key="2">
    <source>
        <dbReference type="ARBA" id="ARBA00012958"/>
    </source>
</evidence>
<dbReference type="EMBL" id="SDMP01000017">
    <property type="protein sequence ID" value="RYQ99847.1"/>
    <property type="molecule type" value="Genomic_DNA"/>
</dbReference>
<dbReference type="GO" id="GO:0010142">
    <property type="term" value="P:farnesyl diphosphate biosynthetic process, mevalonate pathway"/>
    <property type="evidence" value="ECO:0007669"/>
    <property type="project" value="TreeGrafter"/>
</dbReference>
<accession>A0A444YD38</accession>
<evidence type="ECO:0000256" key="4">
    <source>
        <dbReference type="ARBA" id="ARBA00022741"/>
    </source>
</evidence>
<evidence type="ECO:0000256" key="1">
    <source>
        <dbReference type="ARBA" id="ARBA00005017"/>
    </source>
</evidence>
<proteinExistence type="predicted"/>
<keyword evidence="4" id="KW-0547">Nucleotide-binding</keyword>
<keyword evidence="6" id="KW-0067">ATP-binding</keyword>
<comment type="pathway">
    <text evidence="1">Isoprenoid biosynthesis; isopentenyl diphosphate biosynthesis via mevalonate pathway; isopentenyl diphosphate from (R)-mevalonate: step 2/3.</text>
</comment>
<evidence type="ECO:0000256" key="5">
    <source>
        <dbReference type="ARBA" id="ARBA00022777"/>
    </source>
</evidence>
<evidence type="ECO:0000256" key="6">
    <source>
        <dbReference type="ARBA" id="ARBA00022840"/>
    </source>
</evidence>
<dbReference type="InterPro" id="IPR035102">
    <property type="entry name" value="Phosphomevalonate_kinase"/>
</dbReference>
<keyword evidence="3" id="KW-0808">Transferase</keyword>
<protein>
    <recommendedName>
        <fullName evidence="2">phosphomevalonate kinase</fullName>
        <ecNumber evidence="2">2.7.4.2</ecNumber>
    </recommendedName>
</protein>
<dbReference type="EC" id="2.7.4.2" evidence="2"/>
<evidence type="ECO:0000313" key="8">
    <source>
        <dbReference type="Proteomes" id="UP000289738"/>
    </source>
</evidence>
<dbReference type="GO" id="GO:0019287">
    <property type="term" value="P:isopentenyl diphosphate biosynthetic process, mevalonate pathway"/>
    <property type="evidence" value="ECO:0007669"/>
    <property type="project" value="TreeGrafter"/>
</dbReference>
<dbReference type="PANTHER" id="PTHR31814:SF2">
    <property type="entry name" value="PHOSPHOMEVALONATE KINASE"/>
    <property type="match status" value="1"/>
</dbReference>
<dbReference type="PANTHER" id="PTHR31814">
    <property type="match status" value="1"/>
</dbReference>
<dbReference type="GO" id="GO:0005524">
    <property type="term" value="F:ATP binding"/>
    <property type="evidence" value="ECO:0007669"/>
    <property type="project" value="UniProtKB-KW"/>
</dbReference>
<dbReference type="AlphaFoldDB" id="A0A444YD38"/>
<dbReference type="STRING" id="3818.A0A444YD38"/>
<evidence type="ECO:0000313" key="7">
    <source>
        <dbReference type="EMBL" id="RYQ99847.1"/>
    </source>
</evidence>
<dbReference type="GO" id="GO:0005777">
    <property type="term" value="C:peroxisome"/>
    <property type="evidence" value="ECO:0007669"/>
    <property type="project" value="TreeGrafter"/>
</dbReference>
<dbReference type="Proteomes" id="UP000289738">
    <property type="component" value="Chromosome B07"/>
</dbReference>
<organism evidence="7 8">
    <name type="scientific">Arachis hypogaea</name>
    <name type="common">Peanut</name>
    <dbReference type="NCBI Taxonomy" id="3818"/>
    <lineage>
        <taxon>Eukaryota</taxon>
        <taxon>Viridiplantae</taxon>
        <taxon>Streptophyta</taxon>
        <taxon>Embryophyta</taxon>
        <taxon>Tracheophyta</taxon>
        <taxon>Spermatophyta</taxon>
        <taxon>Magnoliopsida</taxon>
        <taxon>eudicotyledons</taxon>
        <taxon>Gunneridae</taxon>
        <taxon>Pentapetalae</taxon>
        <taxon>rosids</taxon>
        <taxon>fabids</taxon>
        <taxon>Fabales</taxon>
        <taxon>Fabaceae</taxon>
        <taxon>Papilionoideae</taxon>
        <taxon>50 kb inversion clade</taxon>
        <taxon>dalbergioids sensu lato</taxon>
        <taxon>Dalbergieae</taxon>
        <taxon>Pterocarpus clade</taxon>
        <taxon>Arachis</taxon>
    </lineage>
</organism>
<keyword evidence="5" id="KW-0418">Kinase</keyword>
<name>A0A444YD38_ARAHY</name>
<dbReference type="GO" id="GO:0004631">
    <property type="term" value="F:phosphomevalonate kinase activity"/>
    <property type="evidence" value="ECO:0007669"/>
    <property type="project" value="UniProtKB-EC"/>
</dbReference>
<sequence>MAKQSVYPNKEHEGIAHNSSGPWWSLFGSQYGESCGQMKPFSLEIPNYVDQIATDKQSARGAENISGKGHTTQFTIFPGIGEASCYEWRIERRGLPLTPESLASIPPFASITFNTDDGNGGDCKPEVAKTGLGSSAAMTTAVVGALLHYLGVLFCRVSTNKHYLGVIKLSSSKDQQDRKDYTDIDLLHKIAQTAHCIAQGKVGSGFDVSSAVYGSQRYVRFSPEEMFSPEVISSVQVAAQALPAPEVISDILNGNWDHERTEFSIPPLMTLLLGEPGTGGSSTPSMIEPKSQTKLLDATLNLEGVLLAGVPGAGGFDAVFAVTLGDSSSNVTKTWSSLNVLALLVKEDPCGVSLKSADPRTNEIISAVSSIYIE</sequence>
<dbReference type="InterPro" id="IPR014721">
    <property type="entry name" value="Ribsml_uS5_D2-typ_fold_subgr"/>
</dbReference>
<keyword evidence="8" id="KW-1185">Reference proteome</keyword>
<dbReference type="Gene3D" id="3.30.230.10">
    <property type="match status" value="1"/>
</dbReference>